<sequence length="123" mass="13875">MFEKELSKPLMAMFGNKSDLEHQRAVRLSCVQKFASEHLLESYKGSARTGEMVNNAFTKLVARVLGMELRRLPPVPVARKSPETKHSEANGHAPSEPVQSLIMNRKTLRKVQRKESSKICSVQ</sequence>
<protein>
    <submittedName>
        <fullName evidence="3">Ras-related protein Rab-28-like</fullName>
    </submittedName>
</protein>
<organism evidence="2 3">
    <name type="scientific">Trichoplusia ni</name>
    <name type="common">Cabbage looper</name>
    <dbReference type="NCBI Taxonomy" id="7111"/>
    <lineage>
        <taxon>Eukaryota</taxon>
        <taxon>Metazoa</taxon>
        <taxon>Ecdysozoa</taxon>
        <taxon>Arthropoda</taxon>
        <taxon>Hexapoda</taxon>
        <taxon>Insecta</taxon>
        <taxon>Pterygota</taxon>
        <taxon>Neoptera</taxon>
        <taxon>Endopterygota</taxon>
        <taxon>Lepidoptera</taxon>
        <taxon>Glossata</taxon>
        <taxon>Ditrysia</taxon>
        <taxon>Noctuoidea</taxon>
        <taxon>Noctuidae</taxon>
        <taxon>Plusiinae</taxon>
        <taxon>Trichoplusia</taxon>
    </lineage>
</organism>
<dbReference type="GeneID" id="113498512"/>
<evidence type="ECO:0000313" key="3">
    <source>
        <dbReference type="RefSeq" id="XP_026734335.1"/>
    </source>
</evidence>
<dbReference type="KEGG" id="tnl:113498512"/>
<dbReference type="Pfam" id="PF00071">
    <property type="entry name" value="Ras"/>
    <property type="match status" value="1"/>
</dbReference>
<dbReference type="GO" id="GO:0003924">
    <property type="term" value="F:GTPase activity"/>
    <property type="evidence" value="ECO:0007669"/>
    <property type="project" value="InterPro"/>
</dbReference>
<dbReference type="AlphaFoldDB" id="A0A7E5W161"/>
<dbReference type="Gene3D" id="3.40.50.300">
    <property type="entry name" value="P-loop containing nucleotide triphosphate hydrolases"/>
    <property type="match status" value="1"/>
</dbReference>
<name>A0A7E5W161_TRINI</name>
<dbReference type="SUPFAM" id="SSF52540">
    <property type="entry name" value="P-loop containing nucleoside triphosphate hydrolases"/>
    <property type="match status" value="1"/>
</dbReference>
<accession>A0A7E5W161</accession>
<evidence type="ECO:0000313" key="2">
    <source>
        <dbReference type="Proteomes" id="UP000322000"/>
    </source>
</evidence>
<evidence type="ECO:0000256" key="1">
    <source>
        <dbReference type="SAM" id="MobiDB-lite"/>
    </source>
</evidence>
<keyword evidence="2" id="KW-1185">Reference proteome</keyword>
<dbReference type="RefSeq" id="XP_026734335.1">
    <property type="nucleotide sequence ID" value="XM_026878534.1"/>
</dbReference>
<feature type="region of interest" description="Disordered" evidence="1">
    <location>
        <begin position="75"/>
        <end position="123"/>
    </location>
</feature>
<gene>
    <name evidence="3" type="primary">LOC113498512</name>
</gene>
<dbReference type="GO" id="GO:0005525">
    <property type="term" value="F:GTP binding"/>
    <property type="evidence" value="ECO:0007669"/>
    <property type="project" value="InterPro"/>
</dbReference>
<dbReference type="OrthoDB" id="10254700at2759"/>
<dbReference type="InterPro" id="IPR027417">
    <property type="entry name" value="P-loop_NTPase"/>
</dbReference>
<proteinExistence type="predicted"/>
<dbReference type="InterPro" id="IPR001806">
    <property type="entry name" value="Small_GTPase"/>
</dbReference>
<dbReference type="Proteomes" id="UP000322000">
    <property type="component" value="Chromosome 11"/>
</dbReference>
<dbReference type="InParanoid" id="A0A7E5W161"/>
<feature type="compositionally biased region" description="Basic and acidic residues" evidence="1">
    <location>
        <begin position="80"/>
        <end position="89"/>
    </location>
</feature>
<reference evidence="3" key="1">
    <citation type="submission" date="2025-08" db="UniProtKB">
        <authorList>
            <consortium name="RefSeq"/>
        </authorList>
    </citation>
    <scope>IDENTIFICATION</scope>
</reference>